<feature type="transmembrane region" description="Helical" evidence="1">
    <location>
        <begin position="15"/>
        <end position="34"/>
    </location>
</feature>
<protein>
    <recommendedName>
        <fullName evidence="4">Glycosyltransferase RgtA/B/C/D-like domain-containing protein</fullName>
    </recommendedName>
</protein>
<feature type="transmembrane region" description="Helical" evidence="1">
    <location>
        <begin position="258"/>
        <end position="277"/>
    </location>
</feature>
<sequence length="621" mass="68535">MSNRYWSKNIIQSPLFDWLLLLIWTGIGAIVRFARLASLPPWTDECATIAFSLGNGFHSVPLNGLIGLDVLLQPLSPLPDRGVGAVIEHLMAESTHPPVYFVLAHLWMKLFPAIDGLASIWAARALPALLGVASIPAMFGLGCLAFRSRLVAYITAGMMAVSPYGIFLAKDARHYTLAILLVIASLSCLIYTVRAIQTKQILPIGVGLVWVVINSLGIATHYFFTLSICSSAIVLLGKAWQESRAGWHILAKPYWRRIYGVAAGTLVGCLVWLGAFQSINGSEPTSWIYDGNPNVEWFAPIGRLVIWIASMLLLLPSAVTIIPTWIVVVSGLVTIIFLVSIWTSLVGGFQIQQENPDTRLVLQVLGGYIISAIALCFIFTYGLGMDLTLGARFQFVYFPAIIAWLGVILAGVWESNQLDAPESGSQKGQIDNKIRNNSVRLPTLMSQIISRLSVSHPSNSQHLREKGKTVVVCILLMGLLGGLTVIGNLGYLQNHRPDILAPIIQQGSHSPILIATTHKHHGQTGRMMGLAWEFKGLRDINSAARESKFFLAHRDSTTSTYTDAVEVFQKTLSQVKRPLDLWLVDFRAPVDLESQQCFPDQRYRGWAGEYKYKLYRCPAFP</sequence>
<keyword evidence="3" id="KW-1185">Reference proteome</keyword>
<dbReference type="AlphaFoldDB" id="A0AAE3GSG5"/>
<feature type="transmembrane region" description="Helical" evidence="1">
    <location>
        <begin position="297"/>
        <end position="315"/>
    </location>
</feature>
<feature type="transmembrane region" description="Helical" evidence="1">
    <location>
        <begin position="175"/>
        <end position="196"/>
    </location>
</feature>
<evidence type="ECO:0000313" key="2">
    <source>
        <dbReference type="EMBL" id="MCP2729023.1"/>
    </source>
</evidence>
<dbReference type="RefSeq" id="WP_254011812.1">
    <property type="nucleotide sequence ID" value="NZ_JAMZMM010000088.1"/>
</dbReference>
<evidence type="ECO:0000256" key="1">
    <source>
        <dbReference type="SAM" id="Phobius"/>
    </source>
</evidence>
<feature type="transmembrane region" description="Helical" evidence="1">
    <location>
        <begin position="150"/>
        <end position="168"/>
    </location>
</feature>
<feature type="transmembrane region" description="Helical" evidence="1">
    <location>
        <begin position="208"/>
        <end position="237"/>
    </location>
</feature>
<organism evidence="2 3">
    <name type="scientific">Limnofasciculus baicalensis BBK-W-15</name>
    <dbReference type="NCBI Taxonomy" id="2699891"/>
    <lineage>
        <taxon>Bacteria</taxon>
        <taxon>Bacillati</taxon>
        <taxon>Cyanobacteriota</taxon>
        <taxon>Cyanophyceae</taxon>
        <taxon>Coleofasciculales</taxon>
        <taxon>Coleofasciculaceae</taxon>
        <taxon>Limnofasciculus</taxon>
        <taxon>Limnofasciculus baicalensis</taxon>
    </lineage>
</organism>
<gene>
    <name evidence="2" type="ORF">NJ959_11200</name>
</gene>
<feature type="transmembrane region" description="Helical" evidence="1">
    <location>
        <begin position="125"/>
        <end position="144"/>
    </location>
</feature>
<reference evidence="2" key="1">
    <citation type="submission" date="2022-06" db="EMBL/GenBank/DDBJ databases">
        <title>New cyanobacteria of genus Symplocastrum in benthos of Lake Baikal.</title>
        <authorList>
            <person name="Sorokovikova E."/>
            <person name="Tikhonova I."/>
            <person name="Krasnopeev A."/>
            <person name="Evseev P."/>
            <person name="Gladkikh A."/>
            <person name="Belykh O."/>
        </authorList>
    </citation>
    <scope>NUCLEOTIDE SEQUENCE</scope>
    <source>
        <strain evidence="2">BBK-W-15</strain>
    </source>
</reference>
<keyword evidence="1" id="KW-0812">Transmembrane</keyword>
<keyword evidence="1" id="KW-1133">Transmembrane helix</keyword>
<feature type="transmembrane region" description="Helical" evidence="1">
    <location>
        <begin position="469"/>
        <end position="492"/>
    </location>
</feature>
<feature type="transmembrane region" description="Helical" evidence="1">
    <location>
        <begin position="395"/>
        <end position="413"/>
    </location>
</feature>
<name>A0AAE3GSG5_9CYAN</name>
<accession>A0AAE3GSG5</accession>
<dbReference type="Proteomes" id="UP001204953">
    <property type="component" value="Unassembled WGS sequence"/>
</dbReference>
<feature type="transmembrane region" description="Helical" evidence="1">
    <location>
        <begin position="365"/>
        <end position="383"/>
    </location>
</feature>
<evidence type="ECO:0008006" key="4">
    <source>
        <dbReference type="Google" id="ProtNLM"/>
    </source>
</evidence>
<comment type="caution">
    <text evidence="2">The sequence shown here is derived from an EMBL/GenBank/DDBJ whole genome shotgun (WGS) entry which is preliminary data.</text>
</comment>
<feature type="transmembrane region" description="Helical" evidence="1">
    <location>
        <begin position="322"/>
        <end position="345"/>
    </location>
</feature>
<evidence type="ECO:0000313" key="3">
    <source>
        <dbReference type="Proteomes" id="UP001204953"/>
    </source>
</evidence>
<proteinExistence type="predicted"/>
<keyword evidence="1" id="KW-0472">Membrane</keyword>
<dbReference type="EMBL" id="JAMZMM010000088">
    <property type="protein sequence ID" value="MCP2729023.1"/>
    <property type="molecule type" value="Genomic_DNA"/>
</dbReference>